<evidence type="ECO:0000313" key="6">
    <source>
        <dbReference type="Proteomes" id="UP001565927"/>
    </source>
</evidence>
<keyword evidence="6" id="KW-1185">Reference proteome</keyword>
<dbReference type="PROSITE" id="PS00101">
    <property type="entry name" value="HEXAPEP_TRANSFERASES"/>
    <property type="match status" value="1"/>
</dbReference>
<comment type="caution">
    <text evidence="5">The sequence shown here is derived from an EMBL/GenBank/DDBJ whole genome shotgun (WGS) entry which is preliminary data.</text>
</comment>
<dbReference type="RefSeq" id="WP_370442857.1">
    <property type="nucleotide sequence ID" value="NZ_JBGFTU010000025.1"/>
</dbReference>
<dbReference type="CDD" id="cd03354">
    <property type="entry name" value="LbH_SAT"/>
    <property type="match status" value="1"/>
</dbReference>
<dbReference type="EMBL" id="JBGFTU010000025">
    <property type="protein sequence ID" value="MEZ0166641.1"/>
    <property type="molecule type" value="Genomic_DNA"/>
</dbReference>
<dbReference type="SUPFAM" id="SSF51161">
    <property type="entry name" value="Trimeric LpxA-like enzymes"/>
    <property type="match status" value="1"/>
</dbReference>
<dbReference type="PANTHER" id="PTHR42811">
    <property type="entry name" value="SERINE ACETYLTRANSFERASE"/>
    <property type="match status" value="1"/>
</dbReference>
<sequence>MCLLGSRSRIMVVGVKSGYSPNTTLTSARQSNSLRPTRRDSMTVRQKWSGAGTRWREQLTQDFARNPFWESRATLGVWRLGQAVHRRPGLAATLLRRLHTVCDAVWVRGLIGAELPREIDCGAGLRLPHGGRGVILHPDTRIGAGVTLYHRVTVGVSGPGRPPVIEDGAYVGAGATIIGPVVVGPGAKIGAGAVVVDDVPGGATAVGVPAVVRRRTVVLDAEGVNSV</sequence>
<keyword evidence="4 5" id="KW-0012">Acyltransferase</keyword>
<evidence type="ECO:0000256" key="1">
    <source>
        <dbReference type="ARBA" id="ARBA00007274"/>
    </source>
</evidence>
<dbReference type="InterPro" id="IPR001451">
    <property type="entry name" value="Hexapep"/>
</dbReference>
<reference evidence="5 6" key="1">
    <citation type="submission" date="2024-07" db="EMBL/GenBank/DDBJ databases">
        <authorList>
            <person name="Thanompreechachai J."/>
            <person name="Duangmal K."/>
        </authorList>
    </citation>
    <scope>NUCLEOTIDE SEQUENCE [LARGE SCALE GENOMIC DNA]</scope>
    <source>
        <strain evidence="5 6">LSe6-4</strain>
    </source>
</reference>
<dbReference type="Proteomes" id="UP001565927">
    <property type="component" value="Unassembled WGS sequence"/>
</dbReference>
<evidence type="ECO:0000256" key="3">
    <source>
        <dbReference type="ARBA" id="ARBA00022737"/>
    </source>
</evidence>
<organism evidence="5 6">
    <name type="scientific">Kineococcus halophytocola</name>
    <dbReference type="NCBI Taxonomy" id="3234027"/>
    <lineage>
        <taxon>Bacteria</taxon>
        <taxon>Bacillati</taxon>
        <taxon>Actinomycetota</taxon>
        <taxon>Actinomycetes</taxon>
        <taxon>Kineosporiales</taxon>
        <taxon>Kineosporiaceae</taxon>
        <taxon>Kineococcus</taxon>
    </lineage>
</organism>
<protein>
    <submittedName>
        <fullName evidence="5">Serine O-acetyltransferase</fullName>
        <ecNumber evidence="5">2.3.1.30</ecNumber>
    </submittedName>
</protein>
<dbReference type="InterPro" id="IPR011004">
    <property type="entry name" value="Trimer_LpxA-like_sf"/>
</dbReference>
<evidence type="ECO:0000313" key="5">
    <source>
        <dbReference type="EMBL" id="MEZ0166641.1"/>
    </source>
</evidence>
<dbReference type="Gene3D" id="2.160.10.10">
    <property type="entry name" value="Hexapeptide repeat proteins"/>
    <property type="match status" value="1"/>
</dbReference>
<dbReference type="GO" id="GO:0009001">
    <property type="term" value="F:serine O-acetyltransferase activity"/>
    <property type="evidence" value="ECO:0007669"/>
    <property type="project" value="UniProtKB-EC"/>
</dbReference>
<accession>A0ABV4H8B0</accession>
<dbReference type="InterPro" id="IPR018357">
    <property type="entry name" value="Hexapep_transf_CS"/>
</dbReference>
<comment type="similarity">
    <text evidence="1">Belongs to the transferase hexapeptide repeat family.</text>
</comment>
<evidence type="ECO:0000256" key="4">
    <source>
        <dbReference type="ARBA" id="ARBA00023315"/>
    </source>
</evidence>
<dbReference type="Pfam" id="PF00132">
    <property type="entry name" value="Hexapep"/>
    <property type="match status" value="1"/>
</dbReference>
<name>A0ABV4H8B0_9ACTN</name>
<dbReference type="EC" id="2.3.1.30" evidence="5"/>
<keyword evidence="3" id="KW-0677">Repeat</keyword>
<evidence type="ECO:0000256" key="2">
    <source>
        <dbReference type="ARBA" id="ARBA00022679"/>
    </source>
</evidence>
<keyword evidence="2 5" id="KW-0808">Transferase</keyword>
<proteinExistence type="inferred from homology"/>
<gene>
    <name evidence="5" type="ORF">AB2L27_17935</name>
</gene>
<dbReference type="InterPro" id="IPR045304">
    <property type="entry name" value="LbH_SAT"/>
</dbReference>